<dbReference type="OMA" id="LTCEIRG"/>
<dbReference type="Ensembl" id="ENSMMOT00000011497.1">
    <property type="protein sequence ID" value="ENSMMOP00000011301.1"/>
    <property type="gene ID" value="ENSMMOG00000008699.1"/>
</dbReference>
<dbReference type="AlphaFoldDB" id="A0A3Q3W4R1"/>
<dbReference type="SUPFAM" id="SSF48726">
    <property type="entry name" value="Immunoglobulin"/>
    <property type="match status" value="5"/>
</dbReference>
<evidence type="ECO:0000259" key="3">
    <source>
        <dbReference type="PROSITE" id="PS50835"/>
    </source>
</evidence>
<dbReference type="PROSITE" id="PS50835">
    <property type="entry name" value="IG_LIKE"/>
    <property type="match status" value="5"/>
</dbReference>
<dbReference type="InterPro" id="IPR003599">
    <property type="entry name" value="Ig_sub"/>
</dbReference>
<evidence type="ECO:0000256" key="2">
    <source>
        <dbReference type="ARBA" id="ARBA00023157"/>
    </source>
</evidence>
<evidence type="ECO:0000256" key="1">
    <source>
        <dbReference type="ARBA" id="ARBA00022729"/>
    </source>
</evidence>
<feature type="domain" description="Ig-like" evidence="3">
    <location>
        <begin position="222"/>
        <end position="284"/>
    </location>
</feature>
<dbReference type="SMART" id="SM00409">
    <property type="entry name" value="IG"/>
    <property type="match status" value="4"/>
</dbReference>
<name>A0A3Q3W4R1_MOLML</name>
<dbReference type="InterPro" id="IPR050488">
    <property type="entry name" value="Ig_Fc_receptor"/>
</dbReference>
<feature type="domain" description="Ig-like" evidence="3">
    <location>
        <begin position="311"/>
        <end position="399"/>
    </location>
</feature>
<dbReference type="InterPro" id="IPR013783">
    <property type="entry name" value="Ig-like_fold"/>
</dbReference>
<reference evidence="4" key="2">
    <citation type="submission" date="2025-09" db="UniProtKB">
        <authorList>
            <consortium name="Ensembl"/>
        </authorList>
    </citation>
    <scope>IDENTIFICATION</scope>
</reference>
<dbReference type="CDD" id="cd00096">
    <property type="entry name" value="Ig"/>
    <property type="match status" value="1"/>
</dbReference>
<dbReference type="GO" id="GO:0009897">
    <property type="term" value="C:external side of plasma membrane"/>
    <property type="evidence" value="ECO:0007669"/>
    <property type="project" value="TreeGrafter"/>
</dbReference>
<dbReference type="Pfam" id="PF13927">
    <property type="entry name" value="Ig_3"/>
    <property type="match status" value="2"/>
</dbReference>
<feature type="domain" description="Ig-like" evidence="3">
    <location>
        <begin position="134"/>
        <end position="210"/>
    </location>
</feature>
<accession>A0A3Q3W4R1</accession>
<feature type="domain" description="Ig-like" evidence="3">
    <location>
        <begin position="404"/>
        <end position="461"/>
    </location>
</feature>
<dbReference type="InterPro" id="IPR003598">
    <property type="entry name" value="Ig_sub2"/>
</dbReference>
<feature type="domain" description="Ig-like" evidence="3">
    <location>
        <begin position="51"/>
        <end position="125"/>
    </location>
</feature>
<dbReference type="InterPro" id="IPR036179">
    <property type="entry name" value="Ig-like_dom_sf"/>
</dbReference>
<protein>
    <recommendedName>
        <fullName evidence="3">Ig-like domain-containing protein</fullName>
    </recommendedName>
</protein>
<keyword evidence="2" id="KW-1015">Disulfide bond</keyword>
<reference evidence="4" key="1">
    <citation type="submission" date="2025-08" db="UniProtKB">
        <authorList>
            <consortium name="Ensembl"/>
        </authorList>
    </citation>
    <scope>IDENTIFICATION</scope>
</reference>
<evidence type="ECO:0000313" key="4">
    <source>
        <dbReference type="Ensembl" id="ENSMMOP00000011301.1"/>
    </source>
</evidence>
<evidence type="ECO:0000313" key="5">
    <source>
        <dbReference type="Proteomes" id="UP000261620"/>
    </source>
</evidence>
<dbReference type="GO" id="GO:0007166">
    <property type="term" value="P:cell surface receptor signaling pathway"/>
    <property type="evidence" value="ECO:0007669"/>
    <property type="project" value="TreeGrafter"/>
</dbReference>
<dbReference type="PANTHER" id="PTHR11481">
    <property type="entry name" value="IMMUNOGLOBULIN FC RECEPTOR"/>
    <property type="match status" value="1"/>
</dbReference>
<organism evidence="4 5">
    <name type="scientific">Mola mola</name>
    <name type="common">Ocean sunfish</name>
    <name type="synonym">Tetraodon mola</name>
    <dbReference type="NCBI Taxonomy" id="94237"/>
    <lineage>
        <taxon>Eukaryota</taxon>
        <taxon>Metazoa</taxon>
        <taxon>Chordata</taxon>
        <taxon>Craniata</taxon>
        <taxon>Vertebrata</taxon>
        <taxon>Euteleostomi</taxon>
        <taxon>Actinopterygii</taxon>
        <taxon>Neopterygii</taxon>
        <taxon>Teleostei</taxon>
        <taxon>Neoteleostei</taxon>
        <taxon>Acanthomorphata</taxon>
        <taxon>Eupercaria</taxon>
        <taxon>Tetraodontiformes</taxon>
        <taxon>Molidae</taxon>
        <taxon>Mola</taxon>
    </lineage>
</organism>
<dbReference type="SMART" id="SM00408">
    <property type="entry name" value="IGc2"/>
    <property type="match status" value="5"/>
</dbReference>
<sequence>CYILIAVFSPYATLMYPNGENSFLFVMSSNYYYSCIMSMYGFSDFGNTPKPKLSKEPGFNQMYASETTKFTCNVDVSSGWEYQWYKDGYDLNETNKTINIPIGPSAGGKYSCQATRGKTTSTEISEEIQQVVKPRVIVTQDPDYRVMFPGESVSFSCHINVSSGWEYLWYQDSKSLGASGNTLTISLNGAANQGSYKCQAKRGTNQKFLTDNSQAVHLKPKPSITQQPDIDKVYTGESVSLKCEIELTTGWEYSWHKDGRPLLSNSSSLNIARGTLLDGGTYECMGKRRKTMHETVRSDKRILHVSEIPVPSLKLMTGWLDVFASESVKLSCRMDDSFDWNYTWYKDGQQVHADDAISLHADLATLTISAASTLHRGQYSCSGHLKSRSVNSTRSSELTLHVYVSFSCHINVSSGWEFLWYKDGTQLVESGNNHTILSVLTRNTGSYSCQTRRGRNVVFLSPQSQAVKLDVKGKVTHFSVCL</sequence>
<keyword evidence="1" id="KW-0732">Signal</keyword>
<dbReference type="Proteomes" id="UP000261620">
    <property type="component" value="Unplaced"/>
</dbReference>
<dbReference type="InterPro" id="IPR007110">
    <property type="entry name" value="Ig-like_dom"/>
</dbReference>
<dbReference type="GO" id="GO:0004888">
    <property type="term" value="F:transmembrane signaling receptor activity"/>
    <property type="evidence" value="ECO:0007669"/>
    <property type="project" value="TreeGrafter"/>
</dbReference>
<dbReference type="GO" id="GO:0006955">
    <property type="term" value="P:immune response"/>
    <property type="evidence" value="ECO:0007669"/>
    <property type="project" value="TreeGrafter"/>
</dbReference>
<proteinExistence type="predicted"/>
<dbReference type="PANTHER" id="PTHR11481:SF64">
    <property type="entry name" value="FC RECEPTOR-LIKE PROTEIN 4"/>
    <property type="match status" value="1"/>
</dbReference>
<dbReference type="Pfam" id="PF13895">
    <property type="entry name" value="Ig_2"/>
    <property type="match status" value="3"/>
</dbReference>
<keyword evidence="5" id="KW-1185">Reference proteome</keyword>
<dbReference type="Gene3D" id="2.60.40.10">
    <property type="entry name" value="Immunoglobulins"/>
    <property type="match status" value="5"/>
</dbReference>
<dbReference type="STRING" id="94237.ENSMMOP00000011301"/>